<feature type="compositionally biased region" description="Gly residues" evidence="2">
    <location>
        <begin position="30"/>
        <end position="42"/>
    </location>
</feature>
<name>A0A1Q9ENG5_SYMMI</name>
<organism evidence="3 4">
    <name type="scientific">Symbiodinium microadriaticum</name>
    <name type="common">Dinoflagellate</name>
    <name type="synonym">Zooxanthella microadriatica</name>
    <dbReference type="NCBI Taxonomy" id="2951"/>
    <lineage>
        <taxon>Eukaryota</taxon>
        <taxon>Sar</taxon>
        <taxon>Alveolata</taxon>
        <taxon>Dinophyceae</taxon>
        <taxon>Suessiales</taxon>
        <taxon>Symbiodiniaceae</taxon>
        <taxon>Symbiodinium</taxon>
    </lineage>
</organism>
<protein>
    <submittedName>
        <fullName evidence="3">Uncharacterized protein</fullName>
    </submittedName>
</protein>
<evidence type="ECO:0000313" key="4">
    <source>
        <dbReference type="Proteomes" id="UP000186817"/>
    </source>
</evidence>
<dbReference type="Proteomes" id="UP000186817">
    <property type="component" value="Unassembled WGS sequence"/>
</dbReference>
<feature type="compositionally biased region" description="Low complexity" evidence="2">
    <location>
        <begin position="16"/>
        <end position="29"/>
    </location>
</feature>
<dbReference type="SUPFAM" id="SSF50978">
    <property type="entry name" value="WD40 repeat-like"/>
    <property type="match status" value="1"/>
</dbReference>
<keyword evidence="4" id="KW-1185">Reference proteome</keyword>
<gene>
    <name evidence="3" type="ORF">AK812_SmicGene7453</name>
</gene>
<dbReference type="InterPro" id="IPR036322">
    <property type="entry name" value="WD40_repeat_dom_sf"/>
</dbReference>
<dbReference type="InterPro" id="IPR015943">
    <property type="entry name" value="WD40/YVTN_repeat-like_dom_sf"/>
</dbReference>
<keyword evidence="1" id="KW-0175">Coiled coil</keyword>
<dbReference type="Gene3D" id="2.130.10.10">
    <property type="entry name" value="YVTN repeat-like/Quinoprotein amine dehydrogenase"/>
    <property type="match status" value="1"/>
</dbReference>
<feature type="region of interest" description="Disordered" evidence="2">
    <location>
        <begin position="1"/>
        <end position="57"/>
    </location>
</feature>
<evidence type="ECO:0000313" key="3">
    <source>
        <dbReference type="EMBL" id="OLQ08985.1"/>
    </source>
</evidence>
<evidence type="ECO:0000256" key="1">
    <source>
        <dbReference type="SAM" id="Coils"/>
    </source>
</evidence>
<dbReference type="AlphaFoldDB" id="A0A1Q9ENG5"/>
<feature type="coiled-coil region" evidence="1">
    <location>
        <begin position="194"/>
        <end position="221"/>
    </location>
</feature>
<evidence type="ECO:0000256" key="2">
    <source>
        <dbReference type="SAM" id="MobiDB-lite"/>
    </source>
</evidence>
<dbReference type="EMBL" id="LSRX01000106">
    <property type="protein sequence ID" value="OLQ08985.1"/>
    <property type="molecule type" value="Genomic_DNA"/>
</dbReference>
<reference evidence="3 4" key="1">
    <citation type="submission" date="2016-02" db="EMBL/GenBank/DDBJ databases">
        <title>Genome analysis of coral dinoflagellate symbionts highlights evolutionary adaptations to a symbiotic lifestyle.</title>
        <authorList>
            <person name="Aranda M."/>
            <person name="Li Y."/>
            <person name="Liew Y.J."/>
            <person name="Baumgarten S."/>
            <person name="Simakov O."/>
            <person name="Wilson M."/>
            <person name="Piel J."/>
            <person name="Ashoor H."/>
            <person name="Bougouffa S."/>
            <person name="Bajic V.B."/>
            <person name="Ryu T."/>
            <person name="Ravasi T."/>
            <person name="Bayer T."/>
            <person name="Micklem G."/>
            <person name="Kim H."/>
            <person name="Bhak J."/>
            <person name="Lajeunesse T.C."/>
            <person name="Voolstra C.R."/>
        </authorList>
    </citation>
    <scope>NUCLEOTIDE SEQUENCE [LARGE SCALE GENOMIC DNA]</scope>
    <source>
        <strain evidence="3 4">CCMP2467</strain>
    </source>
</reference>
<accession>A0A1Q9ENG5</accession>
<feature type="region of interest" description="Disordered" evidence="2">
    <location>
        <begin position="121"/>
        <end position="142"/>
    </location>
</feature>
<dbReference type="OrthoDB" id="423173at2759"/>
<proteinExistence type="predicted"/>
<sequence>MPAWHSKQYGRGNAGSYQSSSSHQSWQSGKGYGKGGHYGKGFGNPYRASPYQHGRQGGLEQAIQGSFQAALQSTLEGAITEGFALLTNKFTSADGAEKPPPTAPSARVGSKLTRAIVGLFGSSQEKEATVPSEPPTSPAPSEATDVALKAMLEQQSQTMQMMMSLVQSSMKATHDDKPTATEALKADETNNGESTAKDALILQLQQEIENLKKQTGRLLMQQRWLQNGTAGASAAFSSADYRLFTHAVAAESMCSQIAEAAGLEALADAEKDPEMDPESRCFCSMSLDSPFHTITAEHGLIAVSSMTSEVRLFEATETSFRRLPPLRRSRRGAADLIALCPKADSGLLAVAEVDGTVRLEDVTQTEAPCPELAKDSLEGSCQGLFWLGESLAFCSAWRSGAALYDATRPHPSMSSVATLECTGLLRALRWSNHALLASAQGLRLWDFRSPDLTRLWSREAAALTAVAVDSDGYHAAITTQNSQGLGIEGLDLRKAAVSQKPLMIRDLLGLYSQDVSNIQDFWTSCLSVGRLGETCAVFSDGTHGLDYMACFAGGPGTVPLVMGPSNFNITALQCAGSQCASLVGVSSPSHASRGWAELRWLSRAAAQQKAIRRIKPKKFFRQHNAGENDFRERGLGRRGRR</sequence>
<comment type="caution">
    <text evidence="3">The sequence shown here is derived from an EMBL/GenBank/DDBJ whole genome shotgun (WGS) entry which is preliminary data.</text>
</comment>